<proteinExistence type="predicted"/>
<evidence type="ECO:0000313" key="2">
    <source>
        <dbReference type="Proteomes" id="UP000237347"/>
    </source>
</evidence>
<keyword evidence="2" id="KW-1185">Reference proteome</keyword>
<name>A0AAW0JD74_QUESU</name>
<dbReference type="AlphaFoldDB" id="A0AAW0JD74"/>
<comment type="caution">
    <text evidence="1">The sequence shown here is derived from an EMBL/GenBank/DDBJ whole genome shotgun (WGS) entry which is preliminary data.</text>
</comment>
<organism evidence="1 2">
    <name type="scientific">Quercus suber</name>
    <name type="common">Cork oak</name>
    <dbReference type="NCBI Taxonomy" id="58331"/>
    <lineage>
        <taxon>Eukaryota</taxon>
        <taxon>Viridiplantae</taxon>
        <taxon>Streptophyta</taxon>
        <taxon>Embryophyta</taxon>
        <taxon>Tracheophyta</taxon>
        <taxon>Spermatophyta</taxon>
        <taxon>Magnoliopsida</taxon>
        <taxon>eudicotyledons</taxon>
        <taxon>Gunneridae</taxon>
        <taxon>Pentapetalae</taxon>
        <taxon>rosids</taxon>
        <taxon>fabids</taxon>
        <taxon>Fagales</taxon>
        <taxon>Fagaceae</taxon>
        <taxon>Quercus</taxon>
    </lineage>
</organism>
<reference evidence="1 2" key="1">
    <citation type="journal article" date="2018" name="Sci. Data">
        <title>The draft genome sequence of cork oak.</title>
        <authorList>
            <person name="Ramos A.M."/>
            <person name="Usie A."/>
            <person name="Barbosa P."/>
            <person name="Barros P.M."/>
            <person name="Capote T."/>
            <person name="Chaves I."/>
            <person name="Simoes F."/>
            <person name="Abreu I."/>
            <person name="Carrasquinho I."/>
            <person name="Faro C."/>
            <person name="Guimaraes J.B."/>
            <person name="Mendonca D."/>
            <person name="Nobrega F."/>
            <person name="Rodrigues L."/>
            <person name="Saibo N.J.M."/>
            <person name="Varela M.C."/>
            <person name="Egas C."/>
            <person name="Matos J."/>
            <person name="Miguel C.M."/>
            <person name="Oliveira M.M."/>
            <person name="Ricardo C.P."/>
            <person name="Goncalves S."/>
        </authorList>
    </citation>
    <scope>NUCLEOTIDE SEQUENCE [LARGE SCALE GENOMIC DNA]</scope>
    <source>
        <strain evidence="2">cv. HL8</strain>
    </source>
</reference>
<sequence>MCPKSEPNCQKVLGPLL</sequence>
<evidence type="ECO:0000313" key="1">
    <source>
        <dbReference type="EMBL" id="KAK7824852.1"/>
    </source>
</evidence>
<dbReference type="Proteomes" id="UP000237347">
    <property type="component" value="Unassembled WGS sequence"/>
</dbReference>
<dbReference type="EMBL" id="PKMF04000591">
    <property type="protein sequence ID" value="KAK7824852.1"/>
    <property type="molecule type" value="Genomic_DNA"/>
</dbReference>
<gene>
    <name evidence="1" type="ORF">CFP56_033979</name>
</gene>
<protein>
    <submittedName>
        <fullName evidence="1">Uncharacterized protein</fullName>
    </submittedName>
</protein>
<accession>A0AAW0JD74</accession>